<dbReference type="Pfam" id="PF00293">
    <property type="entry name" value="NUDIX"/>
    <property type="match status" value="1"/>
</dbReference>
<evidence type="ECO:0000313" key="3">
    <source>
        <dbReference type="Proteomes" id="UP001275084"/>
    </source>
</evidence>
<organism evidence="2 3">
    <name type="scientific">Lasiosphaeria hispida</name>
    <dbReference type="NCBI Taxonomy" id="260671"/>
    <lineage>
        <taxon>Eukaryota</taxon>
        <taxon>Fungi</taxon>
        <taxon>Dikarya</taxon>
        <taxon>Ascomycota</taxon>
        <taxon>Pezizomycotina</taxon>
        <taxon>Sordariomycetes</taxon>
        <taxon>Sordariomycetidae</taxon>
        <taxon>Sordariales</taxon>
        <taxon>Lasiosphaeriaceae</taxon>
        <taxon>Lasiosphaeria</taxon>
    </lineage>
</organism>
<dbReference type="PANTHER" id="PTHR43736">
    <property type="entry name" value="ADP-RIBOSE PYROPHOSPHATASE"/>
    <property type="match status" value="1"/>
</dbReference>
<dbReference type="Proteomes" id="UP001275084">
    <property type="component" value="Unassembled WGS sequence"/>
</dbReference>
<dbReference type="SUPFAM" id="SSF55811">
    <property type="entry name" value="Nudix"/>
    <property type="match status" value="1"/>
</dbReference>
<dbReference type="Gene3D" id="3.90.79.10">
    <property type="entry name" value="Nucleoside Triphosphate Pyrophosphohydrolase"/>
    <property type="match status" value="1"/>
</dbReference>
<dbReference type="EMBL" id="JAUIQD010000005">
    <property type="protein sequence ID" value="KAK3350262.1"/>
    <property type="molecule type" value="Genomic_DNA"/>
</dbReference>
<dbReference type="PANTHER" id="PTHR43736:SF1">
    <property type="entry name" value="DIHYDRONEOPTERIN TRIPHOSPHATE DIPHOSPHATASE"/>
    <property type="match status" value="1"/>
</dbReference>
<reference evidence="2" key="2">
    <citation type="submission" date="2023-06" db="EMBL/GenBank/DDBJ databases">
        <authorList>
            <consortium name="Lawrence Berkeley National Laboratory"/>
            <person name="Haridas S."/>
            <person name="Hensen N."/>
            <person name="Bonometti L."/>
            <person name="Westerberg I."/>
            <person name="Brannstrom I.O."/>
            <person name="Guillou S."/>
            <person name="Cros-Aarteil S."/>
            <person name="Calhoun S."/>
            <person name="Kuo A."/>
            <person name="Mondo S."/>
            <person name="Pangilinan J."/>
            <person name="Riley R."/>
            <person name="Labutti K."/>
            <person name="Andreopoulos B."/>
            <person name="Lipzen A."/>
            <person name="Chen C."/>
            <person name="Yanf M."/>
            <person name="Daum C."/>
            <person name="Ng V."/>
            <person name="Clum A."/>
            <person name="Steindorff A."/>
            <person name="Ohm R."/>
            <person name="Martin F."/>
            <person name="Silar P."/>
            <person name="Natvig D."/>
            <person name="Lalanne C."/>
            <person name="Gautier V."/>
            <person name="Ament-Velasquez S.L."/>
            <person name="Kruys A."/>
            <person name="Hutchinson M.I."/>
            <person name="Powell A.J."/>
            <person name="Barry K."/>
            <person name="Miller A.N."/>
            <person name="Grigoriev I.V."/>
            <person name="Debuchy R."/>
            <person name="Gladieux P."/>
            <person name="Thoren M.H."/>
            <person name="Johannesson H."/>
        </authorList>
    </citation>
    <scope>NUCLEOTIDE SEQUENCE</scope>
    <source>
        <strain evidence="2">CBS 955.72</strain>
    </source>
</reference>
<comment type="caution">
    <text evidence="2">The sequence shown here is derived from an EMBL/GenBank/DDBJ whole genome shotgun (WGS) entry which is preliminary data.</text>
</comment>
<dbReference type="InterPro" id="IPR015797">
    <property type="entry name" value="NUDIX_hydrolase-like_dom_sf"/>
</dbReference>
<accession>A0AAJ0HG87</accession>
<dbReference type="PROSITE" id="PS51462">
    <property type="entry name" value="NUDIX"/>
    <property type="match status" value="1"/>
</dbReference>
<keyword evidence="2" id="KW-0378">Hydrolase</keyword>
<proteinExistence type="predicted"/>
<sequence length="178" mass="19136">MTPLAFPSTLTPFATPPASYLALNPTVTDLIVSATVIQPSSPPRVLLIQRAATDGFPLQWETPGGGVEADDATVLHALQRELAEETGLGLRRVAALLDDAYEWDEGRARKVSFLVEGDGAEVVLNPEEHTDFVWATEGEVRGGRCEGRVLDFAYPGARELVLEAFGVFEGLAGEKLES</sequence>
<evidence type="ECO:0000259" key="1">
    <source>
        <dbReference type="PROSITE" id="PS51462"/>
    </source>
</evidence>
<dbReference type="GO" id="GO:0016787">
    <property type="term" value="F:hydrolase activity"/>
    <property type="evidence" value="ECO:0007669"/>
    <property type="project" value="UniProtKB-KW"/>
</dbReference>
<evidence type="ECO:0000313" key="2">
    <source>
        <dbReference type="EMBL" id="KAK3350262.1"/>
    </source>
</evidence>
<gene>
    <name evidence="2" type="ORF">B0T25DRAFT_550196</name>
</gene>
<reference evidence="2" key="1">
    <citation type="journal article" date="2023" name="Mol. Phylogenet. Evol.">
        <title>Genome-scale phylogeny and comparative genomics of the fungal order Sordariales.</title>
        <authorList>
            <person name="Hensen N."/>
            <person name="Bonometti L."/>
            <person name="Westerberg I."/>
            <person name="Brannstrom I.O."/>
            <person name="Guillou S."/>
            <person name="Cros-Aarteil S."/>
            <person name="Calhoun S."/>
            <person name="Haridas S."/>
            <person name="Kuo A."/>
            <person name="Mondo S."/>
            <person name="Pangilinan J."/>
            <person name="Riley R."/>
            <person name="LaButti K."/>
            <person name="Andreopoulos B."/>
            <person name="Lipzen A."/>
            <person name="Chen C."/>
            <person name="Yan M."/>
            <person name="Daum C."/>
            <person name="Ng V."/>
            <person name="Clum A."/>
            <person name="Steindorff A."/>
            <person name="Ohm R.A."/>
            <person name="Martin F."/>
            <person name="Silar P."/>
            <person name="Natvig D.O."/>
            <person name="Lalanne C."/>
            <person name="Gautier V."/>
            <person name="Ament-Velasquez S.L."/>
            <person name="Kruys A."/>
            <person name="Hutchinson M.I."/>
            <person name="Powell A.J."/>
            <person name="Barry K."/>
            <person name="Miller A.N."/>
            <person name="Grigoriev I.V."/>
            <person name="Debuchy R."/>
            <person name="Gladieux P."/>
            <person name="Hiltunen Thoren M."/>
            <person name="Johannesson H."/>
        </authorList>
    </citation>
    <scope>NUCLEOTIDE SEQUENCE</scope>
    <source>
        <strain evidence="2">CBS 955.72</strain>
    </source>
</reference>
<keyword evidence="3" id="KW-1185">Reference proteome</keyword>
<dbReference type="InterPro" id="IPR000086">
    <property type="entry name" value="NUDIX_hydrolase_dom"/>
</dbReference>
<protein>
    <submittedName>
        <fullName evidence="2">NUDIX hydrolase domain-like protein</fullName>
    </submittedName>
</protein>
<dbReference type="AlphaFoldDB" id="A0AAJ0HG87"/>
<feature type="domain" description="Nudix hydrolase" evidence="1">
    <location>
        <begin position="27"/>
        <end position="158"/>
    </location>
</feature>
<name>A0AAJ0HG87_9PEZI</name>